<keyword evidence="5" id="KW-0732">Signal</keyword>
<proteinExistence type="predicted"/>
<evidence type="ECO:0000256" key="1">
    <source>
        <dbReference type="ARBA" id="ARBA00004196"/>
    </source>
</evidence>
<dbReference type="Pfam" id="PF14289">
    <property type="entry name" value="DUF4369"/>
    <property type="match status" value="1"/>
</dbReference>
<evidence type="ECO:0000256" key="5">
    <source>
        <dbReference type="SAM" id="SignalP"/>
    </source>
</evidence>
<keyword evidence="2" id="KW-0201">Cytochrome c-type biogenesis</keyword>
<dbReference type="InterPro" id="IPR050553">
    <property type="entry name" value="Thioredoxin_ResA/DsbE_sf"/>
</dbReference>
<keyword evidence="8" id="KW-1185">Reference proteome</keyword>
<evidence type="ECO:0000256" key="3">
    <source>
        <dbReference type="ARBA" id="ARBA00023157"/>
    </source>
</evidence>
<evidence type="ECO:0000313" key="7">
    <source>
        <dbReference type="EMBL" id="MBD1366594.1"/>
    </source>
</evidence>
<feature type="signal peptide" evidence="5">
    <location>
        <begin position="1"/>
        <end position="20"/>
    </location>
</feature>
<comment type="subcellular location">
    <subcellularLocation>
        <location evidence="1">Cell envelope</location>
    </subcellularLocation>
</comment>
<dbReference type="EMBL" id="JACWMY010000013">
    <property type="protein sequence ID" value="MBD1366594.1"/>
    <property type="molecule type" value="Genomic_DNA"/>
</dbReference>
<keyword evidence="3" id="KW-1015">Disulfide bond</keyword>
<comment type="caution">
    <text evidence="7">The sequence shown here is derived from an EMBL/GenBank/DDBJ whole genome shotgun (WGS) entry which is preliminary data.</text>
</comment>
<dbReference type="PROSITE" id="PS51352">
    <property type="entry name" value="THIOREDOXIN_2"/>
    <property type="match status" value="1"/>
</dbReference>
<organism evidence="7 8">
    <name type="scientific">Mucilaginibacter pankratovii</name>
    <dbReference type="NCBI Taxonomy" id="2772110"/>
    <lineage>
        <taxon>Bacteria</taxon>
        <taxon>Pseudomonadati</taxon>
        <taxon>Bacteroidota</taxon>
        <taxon>Sphingobacteriia</taxon>
        <taxon>Sphingobacteriales</taxon>
        <taxon>Sphingobacteriaceae</taxon>
        <taxon>Mucilaginibacter</taxon>
    </lineage>
</organism>
<dbReference type="Gene3D" id="3.40.30.10">
    <property type="entry name" value="Glutaredoxin"/>
    <property type="match status" value="1"/>
</dbReference>
<evidence type="ECO:0000256" key="4">
    <source>
        <dbReference type="ARBA" id="ARBA00023284"/>
    </source>
</evidence>
<dbReference type="Proteomes" id="UP000606600">
    <property type="component" value="Unassembled WGS sequence"/>
</dbReference>
<sequence>MKWKMLCAALLCLLMQEGFAQVVKQYVIRGTFKGIPTGKIQLLASNLSDRTSKAVDSGIVKNGVFELKGIVSTPQMMTLNIVPGNWRFDIFVENAAITVTADTAGAKHYDYTAYGMGKMANIIKFTETGSKVYDDWMAYQNDPVQKQYQGIFGKLTEKLKATGKDINAQYKVRGEMDSVGHLQKTWQKAKIERYVDENPSSVAGVYMFYNLHLFSNQMPYTTFGEMLSKFTGEAKASIYYQNMQFELSKQKAVQPGSIAPDFTLLKRDSTAYTLSSMRGKYVMIDFWASWCHPCREAIPHWKAVYQKYHDKGFDIISVSDDSKWKDWKKAMDDEKMPWVQVCDEFPVKGMPARVGSLYMTHTIPHYVLLDKEGKILVYSADETKIDEKLKELFKIF</sequence>
<name>A0ABR7WWE1_9SPHI</name>
<accession>A0ABR7WWE1</accession>
<evidence type="ECO:0000259" key="6">
    <source>
        <dbReference type="PROSITE" id="PS51352"/>
    </source>
</evidence>
<dbReference type="SUPFAM" id="SSF52833">
    <property type="entry name" value="Thioredoxin-like"/>
    <property type="match status" value="1"/>
</dbReference>
<evidence type="ECO:0000256" key="2">
    <source>
        <dbReference type="ARBA" id="ARBA00022748"/>
    </source>
</evidence>
<feature type="chain" id="PRO_5045321368" evidence="5">
    <location>
        <begin position="21"/>
        <end position="396"/>
    </location>
</feature>
<dbReference type="InterPro" id="IPR013740">
    <property type="entry name" value="Redoxin"/>
</dbReference>
<reference evidence="7 8" key="1">
    <citation type="submission" date="2020-09" db="EMBL/GenBank/DDBJ databases">
        <title>Novel species of Mucilaginibacter isolated from a glacier on the Tibetan Plateau.</title>
        <authorList>
            <person name="Liu Q."/>
            <person name="Xin Y.-H."/>
        </authorList>
    </citation>
    <scope>NUCLEOTIDE SEQUENCE [LARGE SCALE GENOMIC DNA]</scope>
    <source>
        <strain evidence="7 8">ZT4R22</strain>
    </source>
</reference>
<dbReference type="CDD" id="cd02966">
    <property type="entry name" value="TlpA_like_family"/>
    <property type="match status" value="1"/>
</dbReference>
<feature type="domain" description="Thioredoxin" evidence="6">
    <location>
        <begin position="253"/>
        <end position="396"/>
    </location>
</feature>
<dbReference type="Pfam" id="PF08534">
    <property type="entry name" value="Redoxin"/>
    <property type="match status" value="1"/>
</dbReference>
<dbReference type="InterPro" id="IPR013766">
    <property type="entry name" value="Thioredoxin_domain"/>
</dbReference>
<dbReference type="InterPro" id="IPR036249">
    <property type="entry name" value="Thioredoxin-like_sf"/>
</dbReference>
<gene>
    <name evidence="7" type="ORF">IDJ77_22460</name>
</gene>
<protein>
    <submittedName>
        <fullName evidence="7">AhpC/TSA family protein</fullName>
    </submittedName>
</protein>
<evidence type="ECO:0000313" key="8">
    <source>
        <dbReference type="Proteomes" id="UP000606600"/>
    </source>
</evidence>
<keyword evidence="4" id="KW-0676">Redox-active center</keyword>
<dbReference type="PANTHER" id="PTHR42852:SF6">
    <property type="entry name" value="THIOL:DISULFIDE INTERCHANGE PROTEIN DSBE"/>
    <property type="match status" value="1"/>
</dbReference>
<dbReference type="InterPro" id="IPR025380">
    <property type="entry name" value="DUF4369"/>
</dbReference>
<dbReference type="PANTHER" id="PTHR42852">
    <property type="entry name" value="THIOL:DISULFIDE INTERCHANGE PROTEIN DSBE"/>
    <property type="match status" value="1"/>
</dbReference>
<dbReference type="RefSeq" id="WP_191191232.1">
    <property type="nucleotide sequence ID" value="NZ_JACWMY010000013.1"/>
</dbReference>